<accession>A0ABR1LWV8</accession>
<organism evidence="8 9">
    <name type="scientific">Phyllosticta citribraziliensis</name>
    <dbReference type="NCBI Taxonomy" id="989973"/>
    <lineage>
        <taxon>Eukaryota</taxon>
        <taxon>Fungi</taxon>
        <taxon>Dikarya</taxon>
        <taxon>Ascomycota</taxon>
        <taxon>Pezizomycotina</taxon>
        <taxon>Dothideomycetes</taxon>
        <taxon>Dothideomycetes incertae sedis</taxon>
        <taxon>Botryosphaeriales</taxon>
        <taxon>Phyllostictaceae</taxon>
        <taxon>Phyllosticta</taxon>
    </lineage>
</organism>
<dbReference type="PANTHER" id="PTHR10350:SF6">
    <property type="entry name" value="NUCLEAR PORE COMPLEX PROTEIN NUP155"/>
    <property type="match status" value="1"/>
</dbReference>
<feature type="domain" description="Nucleoporin Nup133/Nup155-like N-terminal" evidence="7">
    <location>
        <begin position="112"/>
        <end position="561"/>
    </location>
</feature>
<dbReference type="InterPro" id="IPR007187">
    <property type="entry name" value="Nucleoporin_Nup133/Nup155_C"/>
</dbReference>
<sequence length="1359" mass="151768">MNIGPATPQRPLPGAYFATPGPGGRPAQPVFGRAPTAPANPPAQPQLGHVAAVAPVTQQQLQTQPEIQPIERAARTVNDTLTQEARYPDLDSYITQGISSDYDIPRSNALAPFQQVKTYNIPDRIFEQYNDAQVSTMFGLFAELNHAWVVIDNALYIWDYTHPNPELVAWAPQPNTITAVKLAKPRSKVFVPRITHILVVATINDMYIVGLSYAKGPEGVSEVQLYETKMHASVRGLDVRCIEGSAKTGRIFFGGNTSDDVYELTYQPEEKWFGSKCGTVNHVNKSYLSWNYAATMVGWGKHPSHEYMDQLAVDDTRNLLYTLSNNSAIRVFHMRNMTALDCVITRAFSTLRTQIGHMVASSQLIANNTSVVAIAPITATEAARLNLVAITNTGCRIFLSATSGGYYATDVASAPTSMQAHHVKFPPSIAQTDNTAVPVGAYQVPAINTNSSSLTLTTKAARFPPGYFLYFVRTDANTNAEQLFLSTPDSGRIARPAEPAAIPRYIEKGQWIPLGNSMQAIGLVSEPFGASKQPIGFGNELAVQFDQPTSEFAILTSSGVHVIRRRRLVDILAAAMRSGGGEEGLETEVKNFVRAYGRTELCAAALAVACGQASDVTHDFRVARMTDQETLEFARKVFIEYGGKPTYNENLQLDNTTQPIDSVRPSPRHDGVALYIARLLRSVWKSPILKETITPNSGLQVEATVDTAKLQSIQRDLTHLKEFFDNNKSFIEGLSGPEIRGQTPQDELSLRGEHRAMNALLNLLNNVVEGISFVLVLFDEKVDEIVLSLPDDIRQRVRELTFESLFSSPPGRDLAKELVKAIVNRNIQKGSNVDTVADALRRRCGSFCSADDVVIFKAQENLRKAADAGKESETGRTLLNDSFNHLMRVASSLSMEVLQVAVEQYIAMEFFAGAIRLILQVASQRDRGNRALGYIKDGMQDTDPRRRDYDRRRECYNLVHRVIQAVDAASLAEPPLVDGQFSATETRKQEAYDEINGSADEVFQIHLYDWYLEQGWSDRLLDIESPYVISYLERKSEEEARHADLLWKYYAHHRRFFEAAEVQLQLAKSGFDLTLEQRIRYLSQAKTNASARLTGMSDVRMTRQSRQELLREAADLLDLANIQGDILERMKADGRLGPERRPIIMRELNGRVLALDDLFGNYTDQAGYYDLSLLIYAVAEHRDLTNIRATWQNLFEQLHYTATQANQRPWEVVADRVRDLGTRLQLNETVFHVPTVVLLLETYAYTYQRGYGGPTWVADVFLDLGVPHEQLVAVLESIWYNNEAPFVARARRWIAQDLIRVCEAWFDESSRGGGYAFGGVETAAAIMDLLNQVQTAGILDQEFLERTIDLRGRIEVVLR</sequence>
<dbReference type="Pfam" id="PF03177">
    <property type="entry name" value="Nucleoporin_C"/>
    <property type="match status" value="1"/>
</dbReference>
<evidence type="ECO:0000256" key="1">
    <source>
        <dbReference type="ARBA" id="ARBA00004123"/>
    </source>
</evidence>
<evidence type="ECO:0000256" key="3">
    <source>
        <dbReference type="ARBA" id="ARBA00022448"/>
    </source>
</evidence>
<reference evidence="8 9" key="1">
    <citation type="submission" date="2024-04" db="EMBL/GenBank/DDBJ databases">
        <title>Phyllosticta paracitricarpa is synonymous to the EU quarantine fungus P. citricarpa based on phylogenomic analyses.</title>
        <authorList>
            <consortium name="Lawrence Berkeley National Laboratory"/>
            <person name="Van ingen-buijs V.A."/>
            <person name="Van westerhoven A.C."/>
            <person name="Haridas S."/>
            <person name="Skiadas P."/>
            <person name="Martin F."/>
            <person name="Groenewald J.Z."/>
            <person name="Crous P.W."/>
            <person name="Seidl M.F."/>
        </authorList>
    </citation>
    <scope>NUCLEOTIDE SEQUENCE [LARGE SCALE GENOMIC DNA]</scope>
    <source>
        <strain evidence="8 9">CPC 17464</strain>
    </source>
</reference>
<dbReference type="Gene3D" id="1.25.40.440">
    <property type="entry name" value="Nucleoporin, helical domain, central subdomain"/>
    <property type="match status" value="1"/>
</dbReference>
<dbReference type="InterPro" id="IPR042533">
    <property type="entry name" value="Nucleoporin_Nup155_C_1"/>
</dbReference>
<proteinExistence type="inferred from homology"/>
<keyword evidence="4" id="KW-0539">Nucleus</keyword>
<dbReference type="InterPro" id="IPR014908">
    <property type="entry name" value="Nucleoporin_Nup133/Nup155_N"/>
</dbReference>
<dbReference type="Gene3D" id="1.20.58.1780">
    <property type="match status" value="1"/>
</dbReference>
<keyword evidence="3" id="KW-0813">Transport</keyword>
<keyword evidence="9" id="KW-1185">Reference proteome</keyword>
<comment type="subcellular location">
    <subcellularLocation>
        <location evidence="1">Nucleus</location>
    </subcellularLocation>
</comment>
<dbReference type="EMBL" id="JBBPEH010000004">
    <property type="protein sequence ID" value="KAK7539665.1"/>
    <property type="molecule type" value="Genomic_DNA"/>
</dbReference>
<dbReference type="Gene3D" id="1.25.40.450">
    <property type="entry name" value="Nucleoporin, helical domain, N-terminal subdomain"/>
    <property type="match status" value="1"/>
</dbReference>
<evidence type="ECO:0000313" key="8">
    <source>
        <dbReference type="EMBL" id="KAK7539665.1"/>
    </source>
</evidence>
<evidence type="ECO:0000259" key="6">
    <source>
        <dbReference type="Pfam" id="PF03177"/>
    </source>
</evidence>
<dbReference type="InterPro" id="IPR042537">
    <property type="entry name" value="Nucleoporin_Nup155_C_2"/>
</dbReference>
<comment type="caution">
    <text evidence="8">The sequence shown here is derived from an EMBL/GenBank/DDBJ whole genome shotgun (WGS) entry which is preliminary data.</text>
</comment>
<name>A0ABR1LWV8_9PEZI</name>
<dbReference type="PANTHER" id="PTHR10350">
    <property type="entry name" value="NUCLEAR PORE COMPLEX PROTEIN NUP155"/>
    <property type="match status" value="1"/>
</dbReference>
<dbReference type="Pfam" id="PF08801">
    <property type="entry name" value="Nucleoporin_N"/>
    <property type="match status" value="1"/>
</dbReference>
<feature type="domain" description="Nucleoporin Nup133/Nup155-like C-terminal" evidence="6">
    <location>
        <begin position="666"/>
        <end position="1332"/>
    </location>
</feature>
<dbReference type="Proteomes" id="UP001360953">
    <property type="component" value="Unassembled WGS sequence"/>
</dbReference>
<dbReference type="InterPro" id="IPR004870">
    <property type="entry name" value="Nucleoporin_Nup155"/>
</dbReference>
<evidence type="ECO:0000313" key="9">
    <source>
        <dbReference type="Proteomes" id="UP001360953"/>
    </source>
</evidence>
<dbReference type="InterPro" id="IPR042538">
    <property type="entry name" value="Nucleoporin_Nup155_C_3"/>
</dbReference>
<evidence type="ECO:0000256" key="5">
    <source>
        <dbReference type="SAM" id="MobiDB-lite"/>
    </source>
</evidence>
<feature type="region of interest" description="Disordered" evidence="5">
    <location>
        <begin position="1"/>
        <end position="44"/>
    </location>
</feature>
<gene>
    <name evidence="8" type="ORF">J3D65DRAFT_619384</name>
</gene>
<evidence type="ECO:0000256" key="2">
    <source>
        <dbReference type="ARBA" id="ARBA00007373"/>
    </source>
</evidence>
<comment type="similarity">
    <text evidence="2">Belongs to the non-repetitive/WGA-negative nucleoporin family.</text>
</comment>
<evidence type="ECO:0000259" key="7">
    <source>
        <dbReference type="Pfam" id="PF08801"/>
    </source>
</evidence>
<dbReference type="GeneID" id="92032650"/>
<dbReference type="Gene3D" id="1.20.120.1880">
    <property type="entry name" value="Nucleoporin, helical C-terminal domain"/>
    <property type="match status" value="1"/>
</dbReference>
<dbReference type="RefSeq" id="XP_066656936.1">
    <property type="nucleotide sequence ID" value="XM_066799744.1"/>
</dbReference>
<evidence type="ECO:0000256" key="4">
    <source>
        <dbReference type="ARBA" id="ARBA00023242"/>
    </source>
</evidence>
<protein>
    <submittedName>
        <fullName evidence="8">Nucleoporin Nup157/170</fullName>
    </submittedName>
</protein>